<comment type="caution">
    <text evidence="10">The sequence shown here is derived from an EMBL/GenBank/DDBJ whole genome shotgun (WGS) entry which is preliminary data.</text>
</comment>
<dbReference type="GO" id="GO:0005768">
    <property type="term" value="C:endosome"/>
    <property type="evidence" value="ECO:0007669"/>
    <property type="project" value="UniProtKB-SubCell"/>
</dbReference>
<sequence length="185" mass="20568">MSTYTDQYYANAMAIPTKGDQYPAYYNADSNYSVSPPDEHDASVTSGVPSYGNSFSVNGSGYDASSGSDWDSSASASGIDFNEYIQDRFAESFDPIPLDRSLATQAQTSGQLNNKHRELLELQAKAQARLAKSRARFQEGVQDAQEVRANLEWTSKKVSSMKTKASKKHSKEYQKARQRYPSPEY</sequence>
<comment type="function">
    <text evidence="1">Component of the biogenesis of lysosome-related organelles complex-1 (BLOC-1) involved in endosomal cargo sorting.</text>
</comment>
<evidence type="ECO:0000256" key="3">
    <source>
        <dbReference type="ARBA" id="ARBA00005913"/>
    </source>
</evidence>
<dbReference type="Proteomes" id="UP001392437">
    <property type="component" value="Unassembled WGS sequence"/>
</dbReference>
<dbReference type="Pfam" id="PF10241">
    <property type="entry name" value="KxDL"/>
    <property type="match status" value="1"/>
</dbReference>
<evidence type="ECO:0000313" key="11">
    <source>
        <dbReference type="Proteomes" id="UP001392437"/>
    </source>
</evidence>
<dbReference type="EMBL" id="JAQQWP010000002">
    <property type="protein sequence ID" value="KAK8130362.1"/>
    <property type="molecule type" value="Genomic_DNA"/>
</dbReference>
<proteinExistence type="inferred from homology"/>
<evidence type="ECO:0000256" key="6">
    <source>
        <dbReference type="ARBA" id="ARBA00022753"/>
    </source>
</evidence>
<evidence type="ECO:0000256" key="2">
    <source>
        <dbReference type="ARBA" id="ARBA00004177"/>
    </source>
</evidence>
<evidence type="ECO:0000256" key="1">
    <source>
        <dbReference type="ARBA" id="ARBA00002069"/>
    </source>
</evidence>
<name>A0AAW0R914_9PEZI</name>
<evidence type="ECO:0000256" key="5">
    <source>
        <dbReference type="ARBA" id="ARBA00022448"/>
    </source>
</evidence>
<evidence type="ECO:0000259" key="9">
    <source>
        <dbReference type="Pfam" id="PF10241"/>
    </source>
</evidence>
<reference evidence="10 11" key="1">
    <citation type="submission" date="2023-01" db="EMBL/GenBank/DDBJ databases">
        <title>Analysis of 21 Apiospora genomes using comparative genomics revels a genus with tremendous synthesis potential of carbohydrate active enzymes and secondary metabolites.</title>
        <authorList>
            <person name="Sorensen T."/>
        </authorList>
    </citation>
    <scope>NUCLEOTIDE SEQUENCE [LARGE SCALE GENOMIC DNA]</scope>
    <source>
        <strain evidence="10 11">CBS 117206</strain>
    </source>
</reference>
<keyword evidence="5" id="KW-0813">Transport</keyword>
<organism evidence="10 11">
    <name type="scientific">Apiospora kogelbergensis</name>
    <dbReference type="NCBI Taxonomy" id="1337665"/>
    <lineage>
        <taxon>Eukaryota</taxon>
        <taxon>Fungi</taxon>
        <taxon>Dikarya</taxon>
        <taxon>Ascomycota</taxon>
        <taxon>Pezizomycotina</taxon>
        <taxon>Sordariomycetes</taxon>
        <taxon>Xylariomycetidae</taxon>
        <taxon>Amphisphaeriales</taxon>
        <taxon>Apiosporaceae</taxon>
        <taxon>Apiospora</taxon>
    </lineage>
</organism>
<dbReference type="GO" id="GO:0032880">
    <property type="term" value="P:regulation of protein localization"/>
    <property type="evidence" value="ECO:0007669"/>
    <property type="project" value="TreeGrafter"/>
</dbReference>
<evidence type="ECO:0000256" key="7">
    <source>
        <dbReference type="ARBA" id="ARBA00029808"/>
    </source>
</evidence>
<dbReference type="InterPro" id="IPR051390">
    <property type="entry name" value="BLOC-1_subunit_KXD1"/>
</dbReference>
<dbReference type="InterPro" id="IPR019371">
    <property type="entry name" value="KxDL_dom"/>
</dbReference>
<feature type="domain" description="KxDL" evidence="9">
    <location>
        <begin position="88"/>
        <end position="173"/>
    </location>
</feature>
<evidence type="ECO:0000256" key="4">
    <source>
        <dbReference type="ARBA" id="ARBA00016207"/>
    </source>
</evidence>
<dbReference type="PANTHER" id="PTHR37787">
    <property type="entry name" value="BIOGENESIS OF LYSOSOME-RELATED ORGANELLES COMPLEX 1 SUBUNIT KXD1"/>
    <property type="match status" value="1"/>
</dbReference>
<dbReference type="AlphaFoldDB" id="A0AAW0R914"/>
<gene>
    <name evidence="10" type="ORF">PG999_002742</name>
</gene>
<comment type="subcellular location">
    <subcellularLocation>
        <location evidence="2">Endosome</location>
    </subcellularLocation>
</comment>
<dbReference type="GO" id="GO:0007032">
    <property type="term" value="P:endosome organization"/>
    <property type="evidence" value="ECO:0007669"/>
    <property type="project" value="TreeGrafter"/>
</dbReference>
<evidence type="ECO:0000256" key="8">
    <source>
        <dbReference type="SAM" id="MobiDB-lite"/>
    </source>
</evidence>
<comment type="similarity">
    <text evidence="3">Belongs to the KXD1 family.</text>
</comment>
<protein>
    <recommendedName>
        <fullName evidence="4">Biogenesis of lysosome-related organelles complex 1 subunit KXD1</fullName>
    </recommendedName>
    <alternativeName>
        <fullName evidence="7">KxDL homolog</fullName>
    </alternativeName>
</protein>
<dbReference type="GO" id="GO:0031083">
    <property type="term" value="C:BLOC-1 complex"/>
    <property type="evidence" value="ECO:0007669"/>
    <property type="project" value="TreeGrafter"/>
</dbReference>
<dbReference type="PANTHER" id="PTHR37787:SF1">
    <property type="entry name" value="BIOGENESIS OF LYSOSOME-RELATED ORGANELLES COMPLEX 1 SUBUNIT KXD1"/>
    <property type="match status" value="1"/>
</dbReference>
<keyword evidence="11" id="KW-1185">Reference proteome</keyword>
<feature type="region of interest" description="Disordered" evidence="8">
    <location>
        <begin position="155"/>
        <end position="185"/>
    </location>
</feature>
<accession>A0AAW0R914</accession>
<keyword evidence="6" id="KW-0967">Endosome</keyword>
<evidence type="ECO:0000313" key="10">
    <source>
        <dbReference type="EMBL" id="KAK8130362.1"/>
    </source>
</evidence>